<feature type="compositionally biased region" description="Polar residues" evidence="1">
    <location>
        <begin position="77"/>
        <end position="89"/>
    </location>
</feature>
<feature type="region of interest" description="Disordered" evidence="1">
    <location>
        <begin position="497"/>
        <end position="529"/>
    </location>
</feature>
<dbReference type="Proteomes" id="UP000030744">
    <property type="component" value="Unassembled WGS sequence"/>
</dbReference>
<evidence type="ECO:0000256" key="1">
    <source>
        <dbReference type="SAM" id="MobiDB-lite"/>
    </source>
</evidence>
<feature type="compositionally biased region" description="Basic and acidic residues" evidence="1">
    <location>
        <begin position="1"/>
        <end position="12"/>
    </location>
</feature>
<feature type="compositionally biased region" description="Low complexity" evidence="1">
    <location>
        <begin position="366"/>
        <end position="379"/>
    </location>
</feature>
<dbReference type="RefSeq" id="XP_013356651.1">
    <property type="nucleotide sequence ID" value="XM_013501197.1"/>
</dbReference>
<dbReference type="GeneID" id="25383073"/>
<dbReference type="OrthoDB" id="353401at2759"/>
<organism evidence="2 3">
    <name type="scientific">Eimeria mitis</name>
    <dbReference type="NCBI Taxonomy" id="44415"/>
    <lineage>
        <taxon>Eukaryota</taxon>
        <taxon>Sar</taxon>
        <taxon>Alveolata</taxon>
        <taxon>Apicomplexa</taxon>
        <taxon>Conoidasida</taxon>
        <taxon>Coccidia</taxon>
        <taxon>Eucoccidiorida</taxon>
        <taxon>Eimeriorina</taxon>
        <taxon>Eimeriidae</taxon>
        <taxon>Eimeria</taxon>
    </lineage>
</organism>
<dbReference type="AlphaFoldDB" id="U6KF34"/>
<feature type="compositionally biased region" description="Polar residues" evidence="1">
    <location>
        <begin position="343"/>
        <end position="352"/>
    </location>
</feature>
<protein>
    <submittedName>
        <fullName evidence="2">Uncharacterized protein</fullName>
    </submittedName>
</protein>
<feature type="compositionally biased region" description="Polar residues" evidence="1">
    <location>
        <begin position="214"/>
        <end position="229"/>
    </location>
</feature>
<feature type="region of interest" description="Disordered" evidence="1">
    <location>
        <begin position="210"/>
        <end position="229"/>
    </location>
</feature>
<dbReference type="EMBL" id="HG686082">
    <property type="protein sequence ID" value="CDJ34088.1"/>
    <property type="molecule type" value="Genomic_DNA"/>
</dbReference>
<feature type="compositionally biased region" description="Polar residues" evidence="1">
    <location>
        <begin position="499"/>
        <end position="515"/>
    </location>
</feature>
<feature type="compositionally biased region" description="Basic and acidic residues" evidence="1">
    <location>
        <begin position="53"/>
        <end position="67"/>
    </location>
</feature>
<gene>
    <name evidence="2" type="ORF">EMH_0087780</name>
</gene>
<feature type="region of interest" description="Disordered" evidence="1">
    <location>
        <begin position="265"/>
        <end position="412"/>
    </location>
</feature>
<evidence type="ECO:0000313" key="2">
    <source>
        <dbReference type="EMBL" id="CDJ34088.1"/>
    </source>
</evidence>
<dbReference type="Gene3D" id="3.30.160.60">
    <property type="entry name" value="Classic Zinc Finger"/>
    <property type="match status" value="1"/>
</dbReference>
<accession>U6KF34</accession>
<evidence type="ECO:0000313" key="3">
    <source>
        <dbReference type="Proteomes" id="UP000030744"/>
    </source>
</evidence>
<keyword evidence="3" id="KW-1185">Reference proteome</keyword>
<dbReference type="VEuPathDB" id="ToxoDB:EMH_0087780"/>
<name>U6KF34_9EIME</name>
<reference evidence="2" key="1">
    <citation type="submission" date="2013-10" db="EMBL/GenBank/DDBJ databases">
        <title>Genomic analysis of the causative agents of coccidiosis in chickens.</title>
        <authorList>
            <person name="Reid A.J."/>
            <person name="Blake D."/>
            <person name="Billington K."/>
            <person name="Browne H."/>
            <person name="Dunn M."/>
            <person name="Hung S."/>
            <person name="Kawahara F."/>
            <person name="Miranda-Saavedra D."/>
            <person name="Mourier T."/>
            <person name="Nagra H."/>
            <person name="Otto T.D."/>
            <person name="Rawlings N."/>
            <person name="Sanchez A."/>
            <person name="Sanders M."/>
            <person name="Subramaniam C."/>
            <person name="Tay Y."/>
            <person name="Dear P."/>
            <person name="Doerig C."/>
            <person name="Gruber A."/>
            <person name="Parkinson J."/>
            <person name="Shirley M."/>
            <person name="Wan K.L."/>
            <person name="Berriman M."/>
            <person name="Tomley F."/>
            <person name="Pain A."/>
        </authorList>
    </citation>
    <scope>NUCLEOTIDE SEQUENCE [LARGE SCALE GENOMIC DNA]</scope>
    <source>
        <strain evidence="2">Houghton</strain>
    </source>
</reference>
<feature type="compositionally biased region" description="Low complexity" evidence="1">
    <location>
        <begin position="312"/>
        <end position="323"/>
    </location>
</feature>
<reference evidence="2" key="2">
    <citation type="submission" date="2013-10" db="EMBL/GenBank/DDBJ databases">
        <authorList>
            <person name="Aslett M."/>
        </authorList>
    </citation>
    <scope>NUCLEOTIDE SEQUENCE [LARGE SCALE GENOMIC DNA]</scope>
    <source>
        <strain evidence="2">Houghton</strain>
    </source>
</reference>
<proteinExistence type="predicted"/>
<feature type="region of interest" description="Disordered" evidence="1">
    <location>
        <begin position="1"/>
        <end position="154"/>
    </location>
</feature>
<sequence length="670" mass="72406">MGEAASEKDADSSLHPPAAAAQQQPSDGASLGTDINTEAVPGHYQASSSSQKESGECQEGRDNEIEKITSPPPGGPTAQQSALTESQTAVVERSAAAGVRLTDPGRIPPDQQDIQAESVRHADGNQKDQGLFPSGEATERLEEQQQGAPSGISRLSYREAVRQFVARRRAGDCCSLENVSSLSSVANSSTSNAASIPLFVFGVSRADDDAAVEPSSSSQTHARGPGNSSVCCPSCNRSFATKKGLSQHLRRGANNPCAQLRASLLNKEQNVPTPAAPKPNKRGRGQRIEGEEGHSGAQQGETTPKRRRRPRTSSSEPPTSSPSADHPATATSLLAREDDSAVPATTTAQQRPTEPPIEAQMSVIQPETSSSEPPTSSPSADHPATATSLLAREDDSAAPATTTAQQRPTEPPIEAQMSVIQPEDACDQRNQPITRARPLRIPRLTAEAYARLKDKLEELAKATTAQVVEGTWEEVEAATTAFTAQIYDAVWFANKQHPAANQQSSRKPASTNSQQKESRKARVPPRLAQAQDNVKKALLALREEEKAQQGRNKAPESLDDKLKRRALERKLRTARRHLISVLQEESAQQLQTLYQTDRRKCVEQILADEDQPRSQDCPIPLSELETHFKHQHSEQSIDTHSQVAHEFLEPLAAAPDGAKRIDLNFTEEDQ</sequence>
<feature type="compositionally biased region" description="Low complexity" evidence="1">
    <location>
        <begin position="397"/>
        <end position="408"/>
    </location>
</feature>
<feature type="compositionally biased region" description="Low complexity" evidence="1">
    <location>
        <begin position="16"/>
        <end position="25"/>
    </location>
</feature>